<dbReference type="EMBL" id="JAGGJX010000001">
    <property type="protein sequence ID" value="MBP1853820.1"/>
    <property type="molecule type" value="Genomic_DNA"/>
</dbReference>
<evidence type="ECO:0000313" key="6">
    <source>
        <dbReference type="EMBL" id="MBP1853820.1"/>
    </source>
</evidence>
<keyword evidence="3 6" id="KW-0436">Ligase</keyword>
<reference evidence="6 7" key="1">
    <citation type="submission" date="2021-03" db="EMBL/GenBank/DDBJ databases">
        <title>Genomic Encyclopedia of Type Strains, Phase IV (KMG-IV): sequencing the most valuable type-strain genomes for metagenomic binning, comparative biology and taxonomic classification.</title>
        <authorList>
            <person name="Goeker M."/>
        </authorList>
    </citation>
    <scope>NUCLEOTIDE SEQUENCE [LARGE SCALE GENOMIC DNA]</scope>
    <source>
        <strain evidence="6 7">DSM 1289</strain>
    </source>
</reference>
<dbReference type="PANTHER" id="PTHR45674:SF4">
    <property type="entry name" value="DNA LIGASE 1"/>
    <property type="match status" value="1"/>
</dbReference>
<dbReference type="GO" id="GO:0016874">
    <property type="term" value="F:ligase activity"/>
    <property type="evidence" value="ECO:0007669"/>
    <property type="project" value="UniProtKB-KW"/>
</dbReference>
<evidence type="ECO:0000256" key="4">
    <source>
        <dbReference type="ARBA" id="ARBA00034003"/>
    </source>
</evidence>
<dbReference type="Gene3D" id="2.40.50.140">
    <property type="entry name" value="Nucleic acid-binding proteins"/>
    <property type="match status" value="1"/>
</dbReference>
<organism evidence="6 7">
    <name type="scientific">Metaclostridioides mangenotii</name>
    <dbReference type="NCBI Taxonomy" id="1540"/>
    <lineage>
        <taxon>Bacteria</taxon>
        <taxon>Bacillati</taxon>
        <taxon>Bacillota</taxon>
        <taxon>Clostridia</taxon>
        <taxon>Peptostreptococcales</taxon>
        <taxon>Peptostreptococcaceae</taxon>
        <taxon>Metaclostridioides</taxon>
    </lineage>
</organism>
<dbReference type="SUPFAM" id="SSF56091">
    <property type="entry name" value="DNA ligase/mRNA capping enzyme, catalytic domain"/>
    <property type="match status" value="1"/>
</dbReference>
<dbReference type="Gene3D" id="3.30.1490.70">
    <property type="match status" value="1"/>
</dbReference>
<feature type="domain" description="ATP-dependent DNA ligase family profile" evidence="5">
    <location>
        <begin position="109"/>
        <end position="200"/>
    </location>
</feature>
<evidence type="ECO:0000256" key="3">
    <source>
        <dbReference type="ARBA" id="ARBA00022598"/>
    </source>
</evidence>
<dbReference type="InterPro" id="IPR012340">
    <property type="entry name" value="NA-bd_OB-fold"/>
</dbReference>
<dbReference type="CDD" id="cd07906">
    <property type="entry name" value="Adenylation_DNA_ligase_LigD_LigC"/>
    <property type="match status" value="1"/>
</dbReference>
<proteinExistence type="inferred from homology"/>
<dbReference type="Gene3D" id="3.30.470.30">
    <property type="entry name" value="DNA ligase/mRNA capping enzyme"/>
    <property type="match status" value="1"/>
</dbReference>
<dbReference type="InterPro" id="IPR012310">
    <property type="entry name" value="DNA_ligase_ATP-dep_cent"/>
</dbReference>
<dbReference type="Pfam" id="PF01068">
    <property type="entry name" value="DNA_ligase_A_M"/>
    <property type="match status" value="1"/>
</dbReference>
<keyword evidence="7" id="KW-1185">Reference proteome</keyword>
<dbReference type="Pfam" id="PF04679">
    <property type="entry name" value="DNA_ligase_A_C"/>
    <property type="match status" value="1"/>
</dbReference>
<dbReference type="InterPro" id="IPR012309">
    <property type="entry name" value="DNA_ligase_ATP-dep_C"/>
</dbReference>
<sequence length="313" mass="36192">MDLFDKKGIRPMLISELKEPFDSPDYIFELKLDGIRCIAYLDPEKNSSELINKRDFKLLPRFPELNEIHKQVKKKCILDGELIVSKNGVPDFFEIQRRSMMSDPFKIRLADKQHPASFVAYDIIYIDGELTTDLDLIKRKKLLEKIVKENDRIAISRYIENNGIKLFELAKQQKLEGIVAKLKGSKYLFDKRSKDWIKIKFLEDKDFVVCGYILKENNMASLVIAQYGNDGILVYKGHVTLGVSLRKLEQYNYKIASSPSIPHVPEGNENAVWLEPTLVAIVEYMPNDKGALRQPVLKGIREDKLPIECREEQ</sequence>
<evidence type="ECO:0000256" key="2">
    <source>
        <dbReference type="ARBA" id="ARBA00012727"/>
    </source>
</evidence>
<protein>
    <recommendedName>
        <fullName evidence="2">DNA ligase (ATP)</fullName>
        <ecNumber evidence="2">6.5.1.1</ecNumber>
    </recommendedName>
</protein>
<dbReference type="PANTHER" id="PTHR45674">
    <property type="entry name" value="DNA LIGASE 1/3 FAMILY MEMBER"/>
    <property type="match status" value="1"/>
</dbReference>
<dbReference type="SUPFAM" id="SSF50249">
    <property type="entry name" value="Nucleic acid-binding proteins"/>
    <property type="match status" value="1"/>
</dbReference>
<evidence type="ECO:0000313" key="7">
    <source>
        <dbReference type="Proteomes" id="UP000767291"/>
    </source>
</evidence>
<evidence type="ECO:0000256" key="1">
    <source>
        <dbReference type="ARBA" id="ARBA00007572"/>
    </source>
</evidence>
<dbReference type="PROSITE" id="PS50160">
    <property type="entry name" value="DNA_LIGASE_A3"/>
    <property type="match status" value="1"/>
</dbReference>
<name>A0ABS4E788_9FIRM</name>
<evidence type="ECO:0000259" key="5">
    <source>
        <dbReference type="PROSITE" id="PS50160"/>
    </source>
</evidence>
<dbReference type="Proteomes" id="UP000767291">
    <property type="component" value="Unassembled WGS sequence"/>
</dbReference>
<dbReference type="EC" id="6.5.1.1" evidence="2"/>
<comment type="similarity">
    <text evidence="1">Belongs to the ATP-dependent DNA ligase family.</text>
</comment>
<dbReference type="RefSeq" id="WP_209455452.1">
    <property type="nucleotide sequence ID" value="NZ_BAAACS010000017.1"/>
</dbReference>
<gene>
    <name evidence="6" type="ORF">J2Z43_000210</name>
</gene>
<dbReference type="InterPro" id="IPR050191">
    <property type="entry name" value="ATP-dep_DNA_ligase"/>
</dbReference>
<dbReference type="CDD" id="cd07971">
    <property type="entry name" value="OBF_DNA_ligase_LigD"/>
    <property type="match status" value="1"/>
</dbReference>
<accession>A0ABS4E788</accession>
<comment type="caution">
    <text evidence="6">The sequence shown here is derived from an EMBL/GenBank/DDBJ whole genome shotgun (WGS) entry which is preliminary data.</text>
</comment>
<comment type="catalytic activity">
    <reaction evidence="4">
        <text>ATP + (deoxyribonucleotide)n-3'-hydroxyl + 5'-phospho-(deoxyribonucleotide)m = (deoxyribonucleotide)n+m + AMP + diphosphate.</text>
        <dbReference type="EC" id="6.5.1.1"/>
    </reaction>
</comment>